<dbReference type="GO" id="GO:0003824">
    <property type="term" value="F:catalytic activity"/>
    <property type="evidence" value="ECO:0007669"/>
    <property type="project" value="InterPro"/>
</dbReference>
<dbReference type="Pfam" id="PF03473">
    <property type="entry name" value="MOSC"/>
    <property type="match status" value="1"/>
</dbReference>
<proteinExistence type="predicted"/>
<dbReference type="GO" id="GO:0030151">
    <property type="term" value="F:molybdenum ion binding"/>
    <property type="evidence" value="ECO:0007669"/>
    <property type="project" value="InterPro"/>
</dbReference>
<dbReference type="AlphaFoldDB" id="A0AAW2HGP7"/>
<protein>
    <recommendedName>
        <fullName evidence="2">MOSC domain-containing protein</fullName>
    </recommendedName>
</protein>
<keyword evidence="1" id="KW-0812">Transmembrane</keyword>
<gene>
    <name evidence="3" type="ORF">PYX00_010729</name>
</gene>
<dbReference type="SUPFAM" id="SSF50800">
    <property type="entry name" value="PK beta-barrel domain-like"/>
    <property type="match status" value="1"/>
</dbReference>
<accession>A0AAW2HGP7</accession>
<dbReference type="EMBL" id="JARGDH010000005">
    <property type="protein sequence ID" value="KAL0268969.1"/>
    <property type="molecule type" value="Genomic_DNA"/>
</dbReference>
<evidence type="ECO:0000313" key="3">
    <source>
        <dbReference type="EMBL" id="KAL0268969.1"/>
    </source>
</evidence>
<dbReference type="InterPro" id="IPR011037">
    <property type="entry name" value="Pyrv_Knase-like_insert_dom_sf"/>
</dbReference>
<feature type="domain" description="MOSC" evidence="2">
    <location>
        <begin position="186"/>
        <end position="339"/>
    </location>
</feature>
<dbReference type="PROSITE" id="PS51340">
    <property type="entry name" value="MOSC"/>
    <property type="match status" value="1"/>
</dbReference>
<evidence type="ECO:0000256" key="1">
    <source>
        <dbReference type="SAM" id="Phobius"/>
    </source>
</evidence>
<organism evidence="3">
    <name type="scientific">Menopon gallinae</name>
    <name type="common">poultry shaft louse</name>
    <dbReference type="NCBI Taxonomy" id="328185"/>
    <lineage>
        <taxon>Eukaryota</taxon>
        <taxon>Metazoa</taxon>
        <taxon>Ecdysozoa</taxon>
        <taxon>Arthropoda</taxon>
        <taxon>Hexapoda</taxon>
        <taxon>Insecta</taxon>
        <taxon>Pterygota</taxon>
        <taxon>Neoptera</taxon>
        <taxon>Paraneoptera</taxon>
        <taxon>Psocodea</taxon>
        <taxon>Troctomorpha</taxon>
        <taxon>Phthiraptera</taxon>
        <taxon>Amblycera</taxon>
        <taxon>Menoponidae</taxon>
        <taxon>Menopon</taxon>
    </lineage>
</organism>
<dbReference type="PANTHER" id="PTHR14237">
    <property type="entry name" value="MOLYBDOPTERIN COFACTOR SULFURASE MOSC"/>
    <property type="match status" value="1"/>
</dbReference>
<sequence>MHLNLGDRGIILGATAAAATGGILTAFVWYKRWKSSRPPEKWVKIGEVGGLYLYPIKSCKAIKAKALECTELGCKLGELRDRMFVVVNEEGTFVTGREYPQLTQVEASMNEGKFRLCCASHAETVDIDFHALEGSPQKVRIWNAPAEGIDCGDAAARWLSRLVLLRDSGLRLLYYGDRTAPKGMNPKLKKALKLTGKDFKGTDASFFSDAAAYHLISEVSVGELNGRLENENVSPLNFRPNIVVRGEKLFPFEEDNWDWVKIGDVVFRFLSPCGRCLFTTIDPENSNKSDKYEPVTTLKKYRFMRNSVVRDVFKSPAMGIYLGARSTGSVSVGDDVMIPLS</sequence>
<keyword evidence="1" id="KW-1133">Transmembrane helix</keyword>
<name>A0AAW2HGP7_9NEOP</name>
<keyword evidence="1" id="KW-0472">Membrane</keyword>
<dbReference type="InterPro" id="IPR005303">
    <property type="entry name" value="MOCOS_middle"/>
</dbReference>
<feature type="transmembrane region" description="Helical" evidence="1">
    <location>
        <begin position="12"/>
        <end position="30"/>
    </location>
</feature>
<comment type="caution">
    <text evidence="3">The sequence shown here is derived from an EMBL/GenBank/DDBJ whole genome shotgun (WGS) entry which is preliminary data.</text>
</comment>
<dbReference type="PANTHER" id="PTHR14237:SF19">
    <property type="entry name" value="MITOCHONDRIAL AMIDOXIME REDUCING COMPONENT 1"/>
    <property type="match status" value="1"/>
</dbReference>
<dbReference type="Pfam" id="PF03476">
    <property type="entry name" value="MOSC_N"/>
    <property type="match status" value="1"/>
</dbReference>
<evidence type="ECO:0000259" key="2">
    <source>
        <dbReference type="PROSITE" id="PS51340"/>
    </source>
</evidence>
<reference evidence="3" key="1">
    <citation type="journal article" date="2024" name="Gigascience">
        <title>Chromosome-level genome of the poultry shaft louse Menopon gallinae provides insight into the host-switching and adaptive evolution of parasitic lice.</title>
        <authorList>
            <person name="Xu Y."/>
            <person name="Ma L."/>
            <person name="Liu S."/>
            <person name="Liang Y."/>
            <person name="Liu Q."/>
            <person name="He Z."/>
            <person name="Tian L."/>
            <person name="Duan Y."/>
            <person name="Cai W."/>
            <person name="Li H."/>
            <person name="Song F."/>
        </authorList>
    </citation>
    <scope>NUCLEOTIDE SEQUENCE</scope>
    <source>
        <strain evidence="3">Cailab_2023a</strain>
    </source>
</reference>
<dbReference type="SUPFAM" id="SSF141673">
    <property type="entry name" value="MOSC N-terminal domain-like"/>
    <property type="match status" value="1"/>
</dbReference>
<dbReference type="InterPro" id="IPR005302">
    <property type="entry name" value="MoCF_Sase_C"/>
</dbReference>
<dbReference type="GO" id="GO:0030170">
    <property type="term" value="F:pyridoxal phosphate binding"/>
    <property type="evidence" value="ECO:0007669"/>
    <property type="project" value="InterPro"/>
</dbReference>